<gene>
    <name evidence="1" type="ORF">EMLJLAPB_00556</name>
</gene>
<reference evidence="1" key="1">
    <citation type="submission" date="2020-10" db="EMBL/GenBank/DDBJ databases">
        <authorList>
            <person name="Hahn C.J."/>
            <person name="Laso-Perez R."/>
            <person name="Vulcano F."/>
            <person name="Vaziourakis K.-M."/>
            <person name="Stokke R."/>
            <person name="Steen I.H."/>
            <person name="Teske A."/>
            <person name="Boetius A."/>
            <person name="Liebeke M."/>
            <person name="Amann R."/>
            <person name="Knittel K."/>
        </authorList>
    </citation>
    <scope>NUCLEOTIDE SEQUENCE</scope>
    <source>
        <strain evidence="1">Gfbio:e3339647-f889-4370-9287-4fb5cb688e4c:AG392D22_GoMArc1</strain>
    </source>
</reference>
<evidence type="ECO:0000313" key="2">
    <source>
        <dbReference type="Proteomes" id="UP000634805"/>
    </source>
</evidence>
<proteinExistence type="predicted"/>
<dbReference type="AlphaFoldDB" id="A0A811TD10"/>
<accession>A0A811TD10</accession>
<dbReference type="EMBL" id="CAJHIS010000012">
    <property type="protein sequence ID" value="CAD6493533.1"/>
    <property type="molecule type" value="Genomic_DNA"/>
</dbReference>
<organism evidence="1 2">
    <name type="scientific">Candidatus Argoarchaeum ethanivorans</name>
    <dbReference type="NCBI Taxonomy" id="2608793"/>
    <lineage>
        <taxon>Archaea</taxon>
        <taxon>Methanobacteriati</taxon>
        <taxon>Methanobacteriota</taxon>
        <taxon>Stenosarchaea group</taxon>
        <taxon>Methanomicrobia</taxon>
        <taxon>Methanosarcinales</taxon>
        <taxon>Methanosarcinales incertae sedis</taxon>
        <taxon>GOM Arc I cluster</taxon>
        <taxon>Candidatus Argoarchaeum</taxon>
    </lineage>
</organism>
<protein>
    <submittedName>
        <fullName evidence="1">Uncharacterized protein</fullName>
    </submittedName>
</protein>
<sequence length="37" mass="4443">MNKEKLSARVIYFGTKLFAIFGYHTSRRMEMEDMGKR</sequence>
<evidence type="ECO:0000313" key="1">
    <source>
        <dbReference type="EMBL" id="CAD6493533.1"/>
    </source>
</evidence>
<dbReference type="Proteomes" id="UP000634805">
    <property type="component" value="Unassembled WGS sequence"/>
</dbReference>
<name>A0A811TD10_9EURY</name>
<comment type="caution">
    <text evidence="1">The sequence shown here is derived from an EMBL/GenBank/DDBJ whole genome shotgun (WGS) entry which is preliminary data.</text>
</comment>